<dbReference type="OrthoDB" id="10381151at2759"/>
<evidence type="ECO:0000256" key="1">
    <source>
        <dbReference type="SAM" id="MobiDB-lite"/>
    </source>
</evidence>
<sequence>MEEDDLEKLLEEESRQKEQEDSQTVQQIYEQEGVRELDEYWTELVGDYEDDELEALLEQELEQKQLEDRQESQLPFNSSGSKEGSGSYGMNSCKSPLSVTERVFQVEEFSVKPYLIHSESEWRKDPEQPPLALQWTQEQFELFCQQVIRLGPSALEQPWLLAKRIPSKNALECLLLYEALYHEQYDVKTVLHPNKFFVQKETYSVQSFKDSLSSLTWEKLLWRYQYLITSTVERGFPTPSGLKCYEPWSADFWLRLSIEDRRLLALADWHILLSFCNSVRSSNCPPIVGADPRVLVRILAYTCDYMRYVTRVALSFAVARSQLDFSSSSVVMNMYHVSQAIDIANEYYRYRGNHRLYLGTEWMRHSIVEYSCSYDILEEIVDDPLPLDDSYDLVLLDYGWLDGKKHYACIPKSLQVVPVTDLYFHGEWWHPQRHPSYKDLSNHLLVGRLVQRWLSLWLGEESEAEWKESYEWSLHPLSMAQTNNCQVPLLCRQWIGNVGCYYLAYQCRQLVKYLSLTFENNWNVCSSNHTTESNGIYFEYFHWHMLQMDLEEHVWRN</sequence>
<feature type="compositionally biased region" description="Basic and acidic residues" evidence="1">
    <location>
        <begin position="7"/>
        <end position="20"/>
    </location>
</feature>
<evidence type="ECO:0000313" key="3">
    <source>
        <dbReference type="Proteomes" id="UP001061958"/>
    </source>
</evidence>
<reference evidence="2" key="1">
    <citation type="journal article" date="2022" name="Proc. Natl. Acad. Sci. U.S.A.">
        <title>Life cycle and functional genomics of the unicellular red alga Galdieria for elucidating algal and plant evolution and industrial use.</title>
        <authorList>
            <person name="Hirooka S."/>
            <person name="Itabashi T."/>
            <person name="Ichinose T.M."/>
            <person name="Onuma R."/>
            <person name="Fujiwara T."/>
            <person name="Yamashita S."/>
            <person name="Jong L.W."/>
            <person name="Tomita R."/>
            <person name="Iwane A.H."/>
            <person name="Miyagishima S.Y."/>
        </authorList>
    </citation>
    <scope>NUCLEOTIDE SEQUENCE</scope>
    <source>
        <strain evidence="2">NBRC 102759</strain>
    </source>
</reference>
<keyword evidence="3" id="KW-1185">Reference proteome</keyword>
<gene>
    <name evidence="2" type="ORF">GpartN1_g7431.t1</name>
</gene>
<name>A0A9C7UUM0_9RHOD</name>
<dbReference type="EMBL" id="BQMJ01000072">
    <property type="protein sequence ID" value="GJQ15640.1"/>
    <property type="molecule type" value="Genomic_DNA"/>
</dbReference>
<dbReference type="AlphaFoldDB" id="A0A9C7UUM0"/>
<organism evidence="2 3">
    <name type="scientific">Galdieria partita</name>
    <dbReference type="NCBI Taxonomy" id="83374"/>
    <lineage>
        <taxon>Eukaryota</taxon>
        <taxon>Rhodophyta</taxon>
        <taxon>Bangiophyceae</taxon>
        <taxon>Galdieriales</taxon>
        <taxon>Galdieriaceae</taxon>
        <taxon>Galdieria</taxon>
    </lineage>
</organism>
<proteinExistence type="predicted"/>
<comment type="caution">
    <text evidence="2">The sequence shown here is derived from an EMBL/GenBank/DDBJ whole genome shotgun (WGS) entry which is preliminary data.</text>
</comment>
<feature type="region of interest" description="Disordered" evidence="1">
    <location>
        <begin position="1"/>
        <end position="26"/>
    </location>
</feature>
<feature type="compositionally biased region" description="Low complexity" evidence="1">
    <location>
        <begin position="78"/>
        <end position="89"/>
    </location>
</feature>
<evidence type="ECO:0000313" key="2">
    <source>
        <dbReference type="EMBL" id="GJQ15640.1"/>
    </source>
</evidence>
<accession>A0A9C7UUM0</accession>
<protein>
    <submittedName>
        <fullName evidence="2">Uncharacterized protein</fullName>
    </submittedName>
</protein>
<reference evidence="2" key="2">
    <citation type="submission" date="2022-01" db="EMBL/GenBank/DDBJ databases">
        <authorList>
            <person name="Hirooka S."/>
            <person name="Miyagishima S.Y."/>
        </authorList>
    </citation>
    <scope>NUCLEOTIDE SEQUENCE</scope>
    <source>
        <strain evidence="2">NBRC 102759</strain>
    </source>
</reference>
<feature type="region of interest" description="Disordered" evidence="1">
    <location>
        <begin position="66"/>
        <end position="91"/>
    </location>
</feature>
<dbReference type="Proteomes" id="UP001061958">
    <property type="component" value="Unassembled WGS sequence"/>
</dbReference>